<name>W4LSX4_9BACT</name>
<dbReference type="InterPro" id="IPR032466">
    <property type="entry name" value="Metal_Hydrolase"/>
</dbReference>
<dbReference type="GO" id="GO:0016831">
    <property type="term" value="F:carboxy-lyase activity"/>
    <property type="evidence" value="ECO:0007669"/>
    <property type="project" value="InterPro"/>
</dbReference>
<protein>
    <submittedName>
        <fullName evidence="3">Amidohydrolase</fullName>
    </submittedName>
</protein>
<comment type="caution">
    <text evidence="3">The sequence shown here is derived from an EMBL/GenBank/DDBJ whole genome shotgun (WGS) entry which is preliminary data.</text>
</comment>
<dbReference type="AlphaFoldDB" id="W4LSX4"/>
<evidence type="ECO:0000256" key="1">
    <source>
        <dbReference type="ARBA" id="ARBA00023239"/>
    </source>
</evidence>
<dbReference type="PANTHER" id="PTHR21240">
    <property type="entry name" value="2-AMINO-3-CARBOXYLMUCONATE-6-SEMIALDEHYDE DECARBOXYLASE"/>
    <property type="match status" value="1"/>
</dbReference>
<dbReference type="GO" id="GO:0016787">
    <property type="term" value="F:hydrolase activity"/>
    <property type="evidence" value="ECO:0007669"/>
    <property type="project" value="UniProtKB-KW"/>
</dbReference>
<accession>W4LSX4</accession>
<gene>
    <name evidence="3" type="ORF">ETSY2_38015</name>
</gene>
<dbReference type="EMBL" id="AZHX01001672">
    <property type="protein sequence ID" value="ETX00965.1"/>
    <property type="molecule type" value="Genomic_DNA"/>
</dbReference>
<feature type="domain" description="Amidohydrolase-related" evidence="2">
    <location>
        <begin position="123"/>
        <end position="369"/>
    </location>
</feature>
<dbReference type="SUPFAM" id="SSF51556">
    <property type="entry name" value="Metallo-dependent hydrolases"/>
    <property type="match status" value="1"/>
</dbReference>
<proteinExistence type="predicted"/>
<dbReference type="GO" id="GO:0005737">
    <property type="term" value="C:cytoplasm"/>
    <property type="evidence" value="ECO:0007669"/>
    <property type="project" value="TreeGrafter"/>
</dbReference>
<dbReference type="PANTHER" id="PTHR21240:SF28">
    <property type="entry name" value="ISO-OROTATE DECARBOXYLASE (EUROFUNG)"/>
    <property type="match status" value="1"/>
</dbReference>
<dbReference type="Pfam" id="PF04909">
    <property type="entry name" value="Amidohydro_2"/>
    <property type="match status" value="1"/>
</dbReference>
<dbReference type="HOGENOM" id="CLU_039329_0_0_7"/>
<evidence type="ECO:0000313" key="3">
    <source>
        <dbReference type="EMBL" id="ETX00965.1"/>
    </source>
</evidence>
<dbReference type="GO" id="GO:0019748">
    <property type="term" value="P:secondary metabolic process"/>
    <property type="evidence" value="ECO:0007669"/>
    <property type="project" value="TreeGrafter"/>
</dbReference>
<dbReference type="InterPro" id="IPR032465">
    <property type="entry name" value="ACMSD"/>
</dbReference>
<organism evidence="3 4">
    <name type="scientific">Candidatus Entotheonella gemina</name>
    <dbReference type="NCBI Taxonomy" id="1429439"/>
    <lineage>
        <taxon>Bacteria</taxon>
        <taxon>Pseudomonadati</taxon>
        <taxon>Nitrospinota/Tectimicrobiota group</taxon>
        <taxon>Candidatus Tectimicrobiota</taxon>
        <taxon>Candidatus Entotheonellia</taxon>
        <taxon>Candidatus Entotheonellales</taxon>
        <taxon>Candidatus Entotheonellaceae</taxon>
        <taxon>Candidatus Entotheonella</taxon>
    </lineage>
</organism>
<keyword evidence="4" id="KW-1185">Reference proteome</keyword>
<evidence type="ECO:0000259" key="2">
    <source>
        <dbReference type="Pfam" id="PF04909"/>
    </source>
</evidence>
<dbReference type="InterPro" id="IPR006680">
    <property type="entry name" value="Amidohydro-rel"/>
</dbReference>
<keyword evidence="1" id="KW-0456">Lyase</keyword>
<dbReference type="Proteomes" id="UP000019140">
    <property type="component" value="Unassembled WGS sequence"/>
</dbReference>
<dbReference type="Gene3D" id="3.20.20.140">
    <property type="entry name" value="Metal-dependent hydrolases"/>
    <property type="match status" value="1"/>
</dbReference>
<reference evidence="3 4" key="1">
    <citation type="journal article" date="2014" name="Nature">
        <title>An environmental bacterial taxon with a large and distinct metabolic repertoire.</title>
        <authorList>
            <person name="Wilson M.C."/>
            <person name="Mori T."/>
            <person name="Ruckert C."/>
            <person name="Uria A.R."/>
            <person name="Helf M.J."/>
            <person name="Takada K."/>
            <person name="Gernert C."/>
            <person name="Steffens U.A."/>
            <person name="Heycke N."/>
            <person name="Schmitt S."/>
            <person name="Rinke C."/>
            <person name="Helfrich E.J."/>
            <person name="Brachmann A.O."/>
            <person name="Gurgui C."/>
            <person name="Wakimoto T."/>
            <person name="Kracht M."/>
            <person name="Crusemann M."/>
            <person name="Hentschel U."/>
            <person name="Abe I."/>
            <person name="Matsunaga S."/>
            <person name="Kalinowski J."/>
            <person name="Takeyama H."/>
            <person name="Piel J."/>
        </authorList>
    </citation>
    <scope>NUCLEOTIDE SEQUENCE [LARGE SCALE GENOMIC DNA]</scope>
    <source>
        <strain evidence="4">TSY2</strain>
    </source>
</reference>
<sequence>MSKPIISADSHVTEHPDAYVSRVDQKYKDRVPHKVFNEKMGDLMVLEGRKPVVLSLASAAGENPKELLTKRGEEARFEVLPQGGWDPETRVWAQERDGVNGEVLYPTIGMEVCNLQDLELKKVCMDAYNLWLAEFTAAKPQRLFGLGQTPMRDIDESIADLRKIKELGLVGVMLPGLPGIEGEDYDSPVYDPFWQAAVDLELPPSFHILTSGDGATLQKARGHKLNSFMGIIRANQDIVGMMVLGGVFERNPNLKIVCVEADAGWAPHYIHRMDHGYEYHRYWMRAQELERMPSEYFLDHICLTFQNDYTAMKAKDDLNIHNLLWANDYPHPDSTWPNSQAVLDRHMNHLNAEERDLILYDNVAGLYNLPV</sequence>
<evidence type="ECO:0000313" key="4">
    <source>
        <dbReference type="Proteomes" id="UP000019140"/>
    </source>
</evidence>